<dbReference type="SUPFAM" id="SSF53474">
    <property type="entry name" value="alpha/beta-Hydrolases"/>
    <property type="match status" value="1"/>
</dbReference>
<dbReference type="InterPro" id="IPR002018">
    <property type="entry name" value="CarbesteraseB"/>
</dbReference>
<protein>
    <recommendedName>
        <fullName evidence="4">Carboxylesterase type B domain-containing protein</fullName>
    </recommendedName>
</protein>
<dbReference type="STRING" id="34508.A0A4U5NK77"/>
<dbReference type="Gene3D" id="3.40.50.1820">
    <property type="entry name" value="alpha/beta hydrolase"/>
    <property type="match status" value="1"/>
</dbReference>
<dbReference type="EMBL" id="AZBU02000004">
    <property type="protein sequence ID" value="TKR83103.1"/>
    <property type="molecule type" value="Genomic_DNA"/>
</dbReference>
<proteinExistence type="inferred from homology"/>
<feature type="domain" description="Carboxylesterase type B" evidence="4">
    <location>
        <begin position="30"/>
        <end position="112"/>
    </location>
</feature>
<dbReference type="InterPro" id="IPR029058">
    <property type="entry name" value="AB_hydrolase_fold"/>
</dbReference>
<dbReference type="GO" id="GO:0003990">
    <property type="term" value="F:acetylcholinesterase activity"/>
    <property type="evidence" value="ECO:0007669"/>
    <property type="project" value="TreeGrafter"/>
</dbReference>
<name>A0A4U5NK77_STECR</name>
<comment type="caution">
    <text evidence="5">The sequence shown here is derived from an EMBL/GenBank/DDBJ whole genome shotgun (WGS) entry which is preliminary data.</text>
</comment>
<dbReference type="Proteomes" id="UP000298663">
    <property type="component" value="Unassembled WGS sequence"/>
</dbReference>
<reference evidence="5 6" key="2">
    <citation type="journal article" date="2019" name="G3 (Bethesda)">
        <title>Hybrid Assembly of the Genome of the Entomopathogenic Nematode Steinernema carpocapsae Identifies the X-Chromosome.</title>
        <authorList>
            <person name="Serra L."/>
            <person name="Macchietto M."/>
            <person name="Macias-Munoz A."/>
            <person name="McGill C.J."/>
            <person name="Rodriguez I.M."/>
            <person name="Rodriguez B."/>
            <person name="Murad R."/>
            <person name="Mortazavi A."/>
        </authorList>
    </citation>
    <scope>NUCLEOTIDE SEQUENCE [LARGE SCALE GENOMIC DNA]</scope>
    <source>
        <strain evidence="5 6">ALL</strain>
    </source>
</reference>
<evidence type="ECO:0000313" key="6">
    <source>
        <dbReference type="Proteomes" id="UP000298663"/>
    </source>
</evidence>
<dbReference type="OrthoDB" id="6846267at2759"/>
<accession>A0A4U5NK77</accession>
<dbReference type="PANTHER" id="PTHR43918:SF4">
    <property type="entry name" value="CARBOXYLIC ESTER HYDROLASE"/>
    <property type="match status" value="1"/>
</dbReference>
<organism evidence="5 6">
    <name type="scientific">Steinernema carpocapsae</name>
    <name type="common">Entomopathogenic nematode</name>
    <dbReference type="NCBI Taxonomy" id="34508"/>
    <lineage>
        <taxon>Eukaryota</taxon>
        <taxon>Metazoa</taxon>
        <taxon>Ecdysozoa</taxon>
        <taxon>Nematoda</taxon>
        <taxon>Chromadorea</taxon>
        <taxon>Rhabditida</taxon>
        <taxon>Tylenchina</taxon>
        <taxon>Panagrolaimomorpha</taxon>
        <taxon>Strongyloidoidea</taxon>
        <taxon>Steinernematidae</taxon>
        <taxon>Steinernema</taxon>
    </lineage>
</organism>
<dbReference type="GO" id="GO:0019695">
    <property type="term" value="P:choline metabolic process"/>
    <property type="evidence" value="ECO:0007669"/>
    <property type="project" value="TreeGrafter"/>
</dbReference>
<dbReference type="AlphaFoldDB" id="A0A4U5NK77"/>
<keyword evidence="6" id="KW-1185">Reference proteome</keyword>
<dbReference type="InterPro" id="IPR050654">
    <property type="entry name" value="AChE-related_enzymes"/>
</dbReference>
<evidence type="ECO:0000256" key="1">
    <source>
        <dbReference type="ARBA" id="ARBA00005964"/>
    </source>
</evidence>
<comment type="similarity">
    <text evidence="1">Belongs to the type-B carboxylesterase/lipase family.</text>
</comment>
<dbReference type="Pfam" id="PF00135">
    <property type="entry name" value="COesterase"/>
    <property type="match status" value="1"/>
</dbReference>
<evidence type="ECO:0000256" key="3">
    <source>
        <dbReference type="ARBA" id="ARBA00022801"/>
    </source>
</evidence>
<evidence type="ECO:0000259" key="4">
    <source>
        <dbReference type="Pfam" id="PF00135"/>
    </source>
</evidence>
<dbReference type="GO" id="GO:0005615">
    <property type="term" value="C:extracellular space"/>
    <property type="evidence" value="ECO:0007669"/>
    <property type="project" value="TreeGrafter"/>
</dbReference>
<evidence type="ECO:0000256" key="2">
    <source>
        <dbReference type="ARBA" id="ARBA00022487"/>
    </source>
</evidence>
<dbReference type="PANTHER" id="PTHR43918">
    <property type="entry name" value="ACETYLCHOLINESTERASE"/>
    <property type="match status" value="1"/>
</dbReference>
<keyword evidence="2" id="KW-0719">Serine esterase</keyword>
<gene>
    <name evidence="5" type="ORF">L596_016749</name>
</gene>
<reference evidence="5 6" key="1">
    <citation type="journal article" date="2015" name="Genome Biol.">
        <title>Comparative genomics of Steinernema reveals deeply conserved gene regulatory networks.</title>
        <authorList>
            <person name="Dillman A.R."/>
            <person name="Macchietto M."/>
            <person name="Porter C.F."/>
            <person name="Rogers A."/>
            <person name="Williams B."/>
            <person name="Antoshechkin I."/>
            <person name="Lee M.M."/>
            <person name="Goodwin Z."/>
            <person name="Lu X."/>
            <person name="Lewis E.E."/>
            <person name="Goodrich-Blair H."/>
            <person name="Stock S.P."/>
            <person name="Adams B.J."/>
            <person name="Sternberg P.W."/>
            <person name="Mortazavi A."/>
        </authorList>
    </citation>
    <scope>NUCLEOTIDE SEQUENCE [LARGE SCALE GENOMIC DNA]</scope>
    <source>
        <strain evidence="5 6">ALL</strain>
    </source>
</reference>
<dbReference type="GO" id="GO:0005886">
    <property type="term" value="C:plasma membrane"/>
    <property type="evidence" value="ECO:0007669"/>
    <property type="project" value="TreeGrafter"/>
</dbReference>
<keyword evidence="3" id="KW-0378">Hydrolase</keyword>
<sequence>MDDTLSTRFVDRRKRNCGFGSDKRFEDTEAIRGRIITTPSGIKSNVFQGIPYAEPPLDILRFKDPELKKPWSGVLRTIACRNNCIYNSSVTPVQMSYDELSEDCLYMKVFTSNNCLE</sequence>
<dbReference type="GO" id="GO:0006581">
    <property type="term" value="P:acetylcholine catabolic process"/>
    <property type="evidence" value="ECO:0007669"/>
    <property type="project" value="TreeGrafter"/>
</dbReference>
<evidence type="ECO:0000313" key="5">
    <source>
        <dbReference type="EMBL" id="TKR83103.1"/>
    </source>
</evidence>